<accession>U5EY75</accession>
<dbReference type="GO" id="GO:0005829">
    <property type="term" value="C:cytosol"/>
    <property type="evidence" value="ECO:0007669"/>
    <property type="project" value="TreeGrafter"/>
</dbReference>
<dbReference type="PANTHER" id="PTHR13239:SF4">
    <property type="entry name" value="AT25231P"/>
    <property type="match status" value="1"/>
</dbReference>
<proteinExistence type="evidence at transcript level"/>
<organism evidence="5">
    <name type="scientific">Corethrella appendiculata</name>
    <dbReference type="NCBI Taxonomy" id="1370023"/>
    <lineage>
        <taxon>Eukaryota</taxon>
        <taxon>Metazoa</taxon>
        <taxon>Ecdysozoa</taxon>
        <taxon>Arthropoda</taxon>
        <taxon>Hexapoda</taxon>
        <taxon>Insecta</taxon>
        <taxon>Pterygota</taxon>
        <taxon>Neoptera</taxon>
        <taxon>Endopterygota</taxon>
        <taxon>Diptera</taxon>
        <taxon>Nematocera</taxon>
        <taxon>Culicoidea</taxon>
        <taxon>Chaoboridae</taxon>
        <taxon>Corethrella</taxon>
    </lineage>
</organism>
<dbReference type="Pfam" id="PF11882">
    <property type="entry name" value="DUF3402"/>
    <property type="match status" value="2"/>
</dbReference>
<dbReference type="AlphaFoldDB" id="U5EY75"/>
<dbReference type="InterPro" id="IPR040185">
    <property type="entry name" value="Far11/STRP"/>
</dbReference>
<name>U5EY75_9DIPT</name>
<dbReference type="InterPro" id="IPR021819">
    <property type="entry name" value="Far11/STRP_C"/>
</dbReference>
<sequence length="840" mass="96986">MGNTDEILLINNFLEQEDQGNNGLEFPDLDFIYNDTDSHANEIAELYSYTEQNEFQQNVKAFDDQMEYYKLPPSWQKLSDEERASIVLKLTDQLDMSKKTLRMKAARCILYLVQGCWAEVQSDQEQQMWTKKNVMFLYKHGIFTTFVELLNLEIENSSTANIAIRKIAVSLADSVDLRVILSVLYIITEVMREEIANPTTEYARLVEDFVYEITHPIGDELLSVKLLGMITRFCSGLAPHFPMKKVLLLLWKISLVSLGGMDKLKDLKDKYRENYGLNSNEEDTLEITKIMRASSPPVTASANEDSNVNAKRNRPFRRVCTNYNVQLQESLMKQSSLDEQEQMELDAPPAENDEDLSDYIRQYDDPLNSTMLDQPDTFLDSPYPLINPDPPARPLNRLPWAPKVRQKDIDQFLNTSRTKFIGYTLKNDYETLAGLPQPIRESVVTLKKHMYVSLADIQIKKEEEIARNPISTIESEIIMTPTEILYQAILPNLPQYMISLLKILLAAAPTSKAKTESINIMADVLPEDMPMTVTQSTKLGIDVNRHKEITVKAVSAILLLYLKHFKINHIYQFEFMSQHLVFANCIPLVLKFFNQNIISYVSSKNNIPIMDFPSCVIGEQPELTSETLVIGDSAPYSWRNVFSCINLLRILNKLTKWKHSRIMMLVVFKSAPILKRTLQVRHALMQLYVLKLLKMQTKYLGRQWRKSNMKTISAIYAKVRHRLNDDWAFGNDLDARPWDFQAEECSLRTCVDRFNNRRYLLHSGQEFHDIDDPNDIENFNLILNNGNLNSGNVGGGFQNSLMEDVELSEEFKQNYELWLQQEVYNSEINWDSLLQPVESV</sequence>
<dbReference type="PANTHER" id="PTHR13239">
    <property type="entry name" value="PROTEIN REQUIRED FOR HYPHAL ANASTOMOSIS HAM-2"/>
    <property type="match status" value="1"/>
</dbReference>
<evidence type="ECO:0000313" key="5">
    <source>
        <dbReference type="EMBL" id="JAB59398.1"/>
    </source>
</evidence>
<reference evidence="5" key="1">
    <citation type="journal article" date="2014" name="Insect Biochem. Mol. Biol.">
        <title>An insight into the sialome of the frog biting fly, Corethrella appendiculata.</title>
        <authorList>
            <person name="Ribeiro J.M.C."/>
            <person name="Chagas A.C."/>
            <person name="Pham V.M."/>
            <person name="Lounibos L.P."/>
            <person name="Calvo E."/>
        </authorList>
    </citation>
    <scope>NUCLEOTIDE SEQUENCE</scope>
    <source>
        <tissue evidence="5">Salivary glands</tissue>
    </source>
</reference>
<evidence type="ECO:0000256" key="1">
    <source>
        <dbReference type="ARBA" id="ARBA00007062"/>
    </source>
</evidence>
<evidence type="ECO:0000259" key="4">
    <source>
        <dbReference type="SMART" id="SM01293"/>
    </source>
</evidence>
<feature type="domain" description="Far11/STRP C-terminal" evidence="4">
    <location>
        <begin position="436"/>
        <end position="815"/>
    </location>
</feature>
<dbReference type="InterPro" id="IPR012486">
    <property type="entry name" value="Far11/STRP_N"/>
</dbReference>
<evidence type="ECO:0008006" key="6">
    <source>
        <dbReference type="Google" id="ProtNLM"/>
    </source>
</evidence>
<dbReference type="EMBL" id="GANO01000473">
    <property type="protein sequence ID" value="JAB59398.1"/>
    <property type="molecule type" value="mRNA"/>
</dbReference>
<feature type="domain" description="Far11/STRP N-terminal" evidence="3">
    <location>
        <begin position="26"/>
        <end position="336"/>
    </location>
</feature>
<dbReference type="Pfam" id="PF07923">
    <property type="entry name" value="N1221"/>
    <property type="match status" value="1"/>
</dbReference>
<dbReference type="SMART" id="SM01293">
    <property type="entry name" value="DUF3402"/>
    <property type="match status" value="1"/>
</dbReference>
<protein>
    <recommendedName>
        <fullName evidence="6">Far11/STRP C-terminal domain-containing protein</fullName>
    </recommendedName>
</protein>
<feature type="region of interest" description="Disordered" evidence="2">
    <location>
        <begin position="334"/>
        <end position="353"/>
    </location>
</feature>
<dbReference type="GO" id="GO:0007010">
    <property type="term" value="P:cytoskeleton organization"/>
    <property type="evidence" value="ECO:0007669"/>
    <property type="project" value="TreeGrafter"/>
</dbReference>
<dbReference type="SMART" id="SM01292">
    <property type="entry name" value="N1221"/>
    <property type="match status" value="1"/>
</dbReference>
<evidence type="ECO:0000256" key="2">
    <source>
        <dbReference type="SAM" id="MobiDB-lite"/>
    </source>
</evidence>
<comment type="similarity">
    <text evidence="1">Belongs to the STRIP family.</text>
</comment>
<evidence type="ECO:0000259" key="3">
    <source>
        <dbReference type="SMART" id="SM01292"/>
    </source>
</evidence>